<sequence length="158" mass="18419">GLSARCLELKHLDLTGLRFEYRYGQAYINLRQQELRILHIRHPRVSDLDQVIQTFRLQSQVSETAVSRWYYMQEYKRHGKTLLETAKTIEQLNTTDALLLDTILDQHPSAWMDLTMHAHMHPSNLLRGTQLPAALSAGYVGIMCHSVNAFWINDRRVF</sequence>
<evidence type="ECO:0000313" key="1">
    <source>
        <dbReference type="EMBL" id="OBZ82098.1"/>
    </source>
</evidence>
<gene>
    <name evidence="1" type="ORF">A0J61_09850</name>
</gene>
<keyword evidence="2" id="KW-1185">Reference proteome</keyword>
<feature type="non-terminal residue" evidence="1">
    <location>
        <position position="1"/>
    </location>
</feature>
<dbReference type="AlphaFoldDB" id="A0A1C7MZC4"/>
<comment type="caution">
    <text evidence="1">The sequence shown here is derived from an EMBL/GenBank/DDBJ whole genome shotgun (WGS) entry which is preliminary data.</text>
</comment>
<name>A0A1C7MZC4_9FUNG</name>
<reference evidence="1 2" key="1">
    <citation type="submission" date="2016-03" db="EMBL/GenBank/DDBJ databases">
        <title>Choanephora cucurbitarum.</title>
        <authorList>
            <person name="Min B."/>
            <person name="Park H."/>
            <person name="Park J.-H."/>
            <person name="Shin H.-D."/>
            <person name="Choi I.-G."/>
        </authorList>
    </citation>
    <scope>NUCLEOTIDE SEQUENCE [LARGE SCALE GENOMIC DNA]</scope>
    <source>
        <strain evidence="1 2">KUS-F28377</strain>
    </source>
</reference>
<proteinExistence type="predicted"/>
<dbReference type="InParanoid" id="A0A1C7MZC4"/>
<organism evidence="1 2">
    <name type="scientific">Choanephora cucurbitarum</name>
    <dbReference type="NCBI Taxonomy" id="101091"/>
    <lineage>
        <taxon>Eukaryota</taxon>
        <taxon>Fungi</taxon>
        <taxon>Fungi incertae sedis</taxon>
        <taxon>Mucoromycota</taxon>
        <taxon>Mucoromycotina</taxon>
        <taxon>Mucoromycetes</taxon>
        <taxon>Mucorales</taxon>
        <taxon>Mucorineae</taxon>
        <taxon>Choanephoraceae</taxon>
        <taxon>Choanephoroideae</taxon>
        <taxon>Choanephora</taxon>
    </lineage>
</organism>
<evidence type="ECO:0000313" key="2">
    <source>
        <dbReference type="Proteomes" id="UP000093000"/>
    </source>
</evidence>
<dbReference type="OrthoDB" id="10673990at2759"/>
<dbReference type="EMBL" id="LUGH01000954">
    <property type="protein sequence ID" value="OBZ82098.1"/>
    <property type="molecule type" value="Genomic_DNA"/>
</dbReference>
<dbReference type="Proteomes" id="UP000093000">
    <property type="component" value="Unassembled WGS sequence"/>
</dbReference>
<protein>
    <submittedName>
        <fullName evidence="1">Uncharacterized protein</fullName>
    </submittedName>
</protein>
<accession>A0A1C7MZC4</accession>